<evidence type="ECO:0000313" key="2">
    <source>
        <dbReference type="Proteomes" id="UP000270868"/>
    </source>
</evidence>
<evidence type="ECO:0008006" key="3">
    <source>
        <dbReference type="Google" id="ProtNLM"/>
    </source>
</evidence>
<evidence type="ECO:0000313" key="1">
    <source>
        <dbReference type="EMBL" id="RSJ88810.1"/>
    </source>
</evidence>
<gene>
    <name evidence="1" type="ORF">D8792_07865</name>
</gene>
<accession>A0A428GZ20</accession>
<dbReference type="EMBL" id="RJPS01000009">
    <property type="protein sequence ID" value="RSJ88810.1"/>
    <property type="molecule type" value="Genomic_DNA"/>
</dbReference>
<dbReference type="InterPro" id="IPR024524">
    <property type="entry name" value="DUF3800"/>
</dbReference>
<dbReference type="Proteomes" id="UP000270868">
    <property type="component" value="Unassembled WGS sequence"/>
</dbReference>
<comment type="caution">
    <text evidence="1">The sequence shown here is derived from an EMBL/GenBank/DDBJ whole genome shotgun (WGS) entry which is preliminary data.</text>
</comment>
<proteinExistence type="predicted"/>
<sequence length="418" mass="48435">MKKVYLDESGNTGGIAEKNGKFNIGQQDYFVYGGVITDESEEPLLLSQYSQFKLEHESLQDEKNEIKGNDLFKNEEMNNRALEDFISNYLDSRHFYVNIYDKYFYIATELVISILGFEFRDKNLAYFYEMVNSLLKYDGFLQIENLFLKATNINKSDLKERERALRTTLRQFRKLIRQDSQFKFLDSRIKKLIKDNQSISQISNSILYKGAYTQDRKISNLINLTALGELLVQLIKQGRIDENSSIILDPICSIDKVILSELETASLDVRISEGSHVDELIQYADNVVSVIYKSFSNIIKDFKNKGDSWTINTNNIWSLLVFSFVLSKIDCNNIKFTLSIDDWAFCLAIAKLQFGVSALEQNLNINQLVSVITQLLNSSLSEINESFWIEYQNSRNLIINNYNNMNYNILEDLNQLLN</sequence>
<dbReference type="AlphaFoldDB" id="A0A428GZ20"/>
<reference evidence="1 2" key="1">
    <citation type="submission" date="2018-11" db="EMBL/GenBank/DDBJ databases">
        <title>Species Designations Belie Phenotypic and Genotypic Heterogeneity in Oral Streptococci.</title>
        <authorList>
            <person name="Velsko I."/>
        </authorList>
    </citation>
    <scope>NUCLEOTIDE SEQUENCE [LARGE SCALE GENOMIC DNA]</scope>
    <source>
        <strain evidence="1 2">A52</strain>
    </source>
</reference>
<protein>
    <recommendedName>
        <fullName evidence="3">DUF3800 domain-containing protein</fullName>
    </recommendedName>
</protein>
<dbReference type="Pfam" id="PF12686">
    <property type="entry name" value="DUF3800"/>
    <property type="match status" value="1"/>
</dbReference>
<name>A0A428GZ20_STRCR</name>
<dbReference type="RefSeq" id="WP_125373646.1">
    <property type="nucleotide sequence ID" value="NZ_CAUUYS010000026.1"/>
</dbReference>
<organism evidence="1 2">
    <name type="scientific">Streptococcus cristatus</name>
    <dbReference type="NCBI Taxonomy" id="45634"/>
    <lineage>
        <taxon>Bacteria</taxon>
        <taxon>Bacillati</taxon>
        <taxon>Bacillota</taxon>
        <taxon>Bacilli</taxon>
        <taxon>Lactobacillales</taxon>
        <taxon>Streptococcaceae</taxon>
        <taxon>Streptococcus</taxon>
    </lineage>
</organism>